<feature type="transmembrane region" description="Helical" evidence="1">
    <location>
        <begin position="306"/>
        <end position="325"/>
    </location>
</feature>
<dbReference type="PANTHER" id="PTHR34980">
    <property type="entry name" value="INNER MEMBRANE PROTEIN-RELATED-RELATED"/>
    <property type="match status" value="1"/>
</dbReference>
<keyword evidence="1" id="KW-0472">Membrane</keyword>
<reference evidence="2 3" key="1">
    <citation type="submission" date="2016-01" db="EMBL/GenBank/DDBJ databases">
        <authorList>
            <person name="Oliw E.H."/>
        </authorList>
    </citation>
    <scope>NUCLEOTIDE SEQUENCE [LARGE SCALE GENOMIC DNA]</scope>
    <source>
        <strain evidence="2 3">CMW7756B</strain>
    </source>
</reference>
<feature type="transmembrane region" description="Helical" evidence="1">
    <location>
        <begin position="91"/>
        <end position="110"/>
    </location>
</feature>
<protein>
    <recommendedName>
        <fullName evidence="4">DUF805 domain-containing protein</fullName>
    </recommendedName>
</protein>
<organism evidence="2">
    <name type="scientific">Veillonella atypica</name>
    <dbReference type="NCBI Taxonomy" id="39777"/>
    <lineage>
        <taxon>Bacteria</taxon>
        <taxon>Bacillati</taxon>
        <taxon>Bacillota</taxon>
        <taxon>Negativicutes</taxon>
        <taxon>Veillonellales</taxon>
        <taxon>Veillonellaceae</taxon>
        <taxon>Veillonella</taxon>
    </lineage>
</organism>
<dbReference type="InterPro" id="IPR008523">
    <property type="entry name" value="DUF805"/>
</dbReference>
<evidence type="ECO:0000256" key="1">
    <source>
        <dbReference type="SAM" id="Phobius"/>
    </source>
</evidence>
<dbReference type="GO" id="GO:0005886">
    <property type="term" value="C:plasma membrane"/>
    <property type="evidence" value="ECO:0007669"/>
    <property type="project" value="TreeGrafter"/>
</dbReference>
<dbReference type="Pfam" id="PF05656">
    <property type="entry name" value="DUF805"/>
    <property type="match status" value="1"/>
</dbReference>
<keyword evidence="1" id="KW-1133">Transmembrane helix</keyword>
<gene>
    <name evidence="2" type="ORF">HMPREF3233_01401</name>
</gene>
<accession>A0A133S316</accession>
<feature type="transmembrane region" description="Helical" evidence="1">
    <location>
        <begin position="38"/>
        <end position="59"/>
    </location>
</feature>
<feature type="transmembrane region" description="Helical" evidence="1">
    <location>
        <begin position="141"/>
        <end position="159"/>
    </location>
</feature>
<dbReference type="Proteomes" id="UP000070226">
    <property type="component" value="Unassembled WGS sequence"/>
</dbReference>
<evidence type="ECO:0000313" key="2">
    <source>
        <dbReference type="EMBL" id="KXA62838.1"/>
    </source>
</evidence>
<dbReference type="EMBL" id="LRQT01000079">
    <property type="protein sequence ID" value="KXA62838.1"/>
    <property type="molecule type" value="Genomic_DNA"/>
</dbReference>
<feature type="transmembrane region" description="Helical" evidence="1">
    <location>
        <begin position="65"/>
        <end position="84"/>
    </location>
</feature>
<feature type="transmembrane region" description="Helical" evidence="1">
    <location>
        <begin position="275"/>
        <end position="294"/>
    </location>
</feature>
<dbReference type="PANTHER" id="PTHR34980:SF2">
    <property type="entry name" value="INNER MEMBRANE PROTEIN YHAH-RELATED"/>
    <property type="match status" value="1"/>
</dbReference>
<feature type="transmembrane region" description="Helical" evidence="1">
    <location>
        <begin position="245"/>
        <end position="263"/>
    </location>
</feature>
<dbReference type="STRING" id="39777.B7L28_05615"/>
<evidence type="ECO:0000313" key="3">
    <source>
        <dbReference type="Proteomes" id="UP000070226"/>
    </source>
</evidence>
<comment type="caution">
    <text evidence="2">The sequence shown here is derived from an EMBL/GenBank/DDBJ whole genome shotgun (WGS) entry which is preliminary data.</text>
</comment>
<dbReference type="AlphaFoldDB" id="A0A133S316"/>
<keyword evidence="1" id="KW-0812">Transmembrane</keyword>
<name>A0A133S316_9FIRM</name>
<dbReference type="PATRIC" id="fig|39777.7.peg.1366"/>
<evidence type="ECO:0008006" key="4">
    <source>
        <dbReference type="Google" id="ProtNLM"/>
    </source>
</evidence>
<proteinExistence type="predicted"/>
<sequence>MSKHINIDNEIRLFKYNIESLRITNIFKNRRINITTALIYYTTIIYIYLLTLSVAFFINPMPYEYFFYGVEMTTNILFLIVLGYRCQDYGIHRYVGIIFVIMVSSLITIWQGGTFFVSPDNFIISITKSGVSSMLNLNKSYFFIVMNRIILLFLLIPGNKINRYGEQPKSGFWDGTYLVVDPLNVSLIKSKLRKLWLDLIRRTDEVKDINKKTSIKDDLEFMDVLHNVFIKNVFNFTGRSSRDELLLFTVLFSILSMVLSYFVPFTPKIMGQNSIVIVNELIVAILCIPFFSLLVRRLHDSGNSGLWIFFLIVPVVNIYVFYLIFVKPSV</sequence>